<evidence type="ECO:0000313" key="2">
    <source>
        <dbReference type="Proteomes" id="UP000007947"/>
    </source>
</evidence>
<dbReference type="InterPro" id="IPR011748">
    <property type="entry name" value="Unchr_phage_tail-like"/>
</dbReference>
<protein>
    <recommendedName>
        <fullName evidence="3">Phage tail protein</fullName>
    </recommendedName>
</protein>
<dbReference type="HOGENOM" id="CLU_350483_0_0_11"/>
<dbReference type="AlphaFoldDB" id="F5XES5"/>
<reference evidence="1 2" key="1">
    <citation type="submission" date="2011-05" db="EMBL/GenBank/DDBJ databases">
        <title>Whole genome sequence of Microlunatus phosphovorus NM-1.</title>
        <authorList>
            <person name="Hosoyama A."/>
            <person name="Sasaki K."/>
            <person name="Harada T."/>
            <person name="Igarashi R."/>
            <person name="Kawakoshi A."/>
            <person name="Sasagawa M."/>
            <person name="Fukada J."/>
            <person name="Nakamura S."/>
            <person name="Katano Y."/>
            <person name="Hanada S."/>
            <person name="Kamagata Y."/>
            <person name="Nakamura N."/>
            <person name="Yamazaki S."/>
            <person name="Fujita N."/>
        </authorList>
    </citation>
    <scope>NUCLEOTIDE SEQUENCE [LARGE SCALE GENOMIC DNA]</scope>
    <source>
        <strain evidence="2">ATCC 700054 / DSM 10555 / JCM 9379 / NBRC 101784 / NCIMB 13414 / VKM Ac-1990 / NM-1</strain>
    </source>
</reference>
<name>F5XES5_MICPN</name>
<dbReference type="KEGG" id="mph:MLP_22770"/>
<dbReference type="EMBL" id="AP012204">
    <property type="protein sequence ID" value="BAK35291.1"/>
    <property type="molecule type" value="Genomic_DNA"/>
</dbReference>
<gene>
    <name evidence="1" type="ordered locus">MLP_22770</name>
</gene>
<dbReference type="RefSeq" id="WP_013863163.1">
    <property type="nucleotide sequence ID" value="NC_015635.1"/>
</dbReference>
<dbReference type="STRING" id="1032480.MLP_22770"/>
<dbReference type="eggNOG" id="COG4385">
    <property type="taxonomic scope" value="Bacteria"/>
</dbReference>
<proteinExistence type="predicted"/>
<keyword evidence="2" id="KW-1185">Reference proteome</keyword>
<organism evidence="1 2">
    <name type="scientific">Microlunatus phosphovorus (strain ATCC 700054 / DSM 10555 / JCM 9379 / NBRC 101784 / NCIMB 13414 / VKM Ac-1990 / NM-1)</name>
    <dbReference type="NCBI Taxonomy" id="1032480"/>
    <lineage>
        <taxon>Bacteria</taxon>
        <taxon>Bacillati</taxon>
        <taxon>Actinomycetota</taxon>
        <taxon>Actinomycetes</taxon>
        <taxon>Propionibacteriales</taxon>
        <taxon>Propionibacteriaceae</taxon>
        <taxon>Microlunatus</taxon>
    </lineage>
</organism>
<dbReference type="Proteomes" id="UP000007947">
    <property type="component" value="Chromosome"/>
</dbReference>
<dbReference type="OrthoDB" id="370073at2"/>
<dbReference type="SUPFAM" id="SSF63829">
    <property type="entry name" value="Calcium-dependent phosphotriesterase"/>
    <property type="match status" value="1"/>
</dbReference>
<dbReference type="NCBIfam" id="TIGR02242">
    <property type="entry name" value="tail_TIGR02242"/>
    <property type="match status" value="1"/>
</dbReference>
<evidence type="ECO:0008006" key="3">
    <source>
        <dbReference type="Google" id="ProtNLM"/>
    </source>
</evidence>
<accession>F5XES5</accession>
<sequence length="803" mass="89165">MDIQGSQFHLLNGPADWGACIDTALDLPLREAGAIEPTPELSRPDSAWEYDSGRDWLRLRRDTARFQQALRTDPLTPDARRGAGRDRYGTWYWIDTDRRTIRHREQGSRAASTWWTIDDLHLHCSCVTLAGGRFGSVTSCPPDPARLVGLTVTTRHYLVVGYDGPDGSGLFVFDLHAGGRPERVTFGAAPFAPWDLADLPDGGVLVLDREHGSYWQLDKDFRVAGQENARVGSFADLAADGALTVRSYRTEPSTPGWALANADGDPIHPVSIEPGPDDTVLVLESDPATGYSIVSCFDHDALIWVRPLRDIIEVIDLDDPDHVSRRISLFAHDFAYLTAGSTRPLESPLLYLADAQGDQVVAFALDPATGELVARDDFLPLRRWAARGLVRADSTLWYDFGERWIEVGVFTECRFAGTATLVTALPAGGLPGEPFDSQLPGCVWHRLLLDALVPSGTSIQIEARAADQVEVLTAQPWLAQPAPLLRGGGSELPWADPWRDQRDPQNPAAALPDGLGTVELLFQHVVGRYLQLRITLAGGGRASAAIRSLRAWFPRFSYVQHYLPAVFAENDRAETFLERMLANPEGVLTTLEEKIEHSHLLLDARTARDVDLDWLGRWFALVLDPAWAVDRRRFLIEHVDAFYRRRGTPAGLIGMLRVLFDPQITATDVFRIRRVPATYSRIRLVESFLTRGPGLDHVRQAAHRFVLQVPRCFEAGQADLANRIVEQSKPAHTAFTLELYDSTFVVDSARLGLDTELGDSRQFTPIVLDRTPVAAGYLSATWPFDITDRLVSDRDRLPEGPPL</sequence>
<evidence type="ECO:0000313" key="1">
    <source>
        <dbReference type="EMBL" id="BAK35291.1"/>
    </source>
</evidence>